<dbReference type="Gene3D" id="1.10.150.80">
    <property type="entry name" value="HRDC domain"/>
    <property type="match status" value="1"/>
</dbReference>
<feature type="compositionally biased region" description="Basic and acidic residues" evidence="6">
    <location>
        <begin position="695"/>
        <end position="715"/>
    </location>
</feature>
<dbReference type="GO" id="GO:0071044">
    <property type="term" value="P:histone mRNA catabolic process"/>
    <property type="evidence" value="ECO:0007669"/>
    <property type="project" value="TreeGrafter"/>
</dbReference>
<dbReference type="InterPro" id="IPR049559">
    <property type="entry name" value="Rrp6p-like_exo"/>
</dbReference>
<dbReference type="GO" id="GO:0000176">
    <property type="term" value="C:nuclear exosome (RNase complex)"/>
    <property type="evidence" value="ECO:0007669"/>
    <property type="project" value="TreeGrafter"/>
</dbReference>
<gene>
    <name evidence="8" type="ORF">ACMD2_06243</name>
</gene>
<dbReference type="PROSITE" id="PS50967">
    <property type="entry name" value="HRDC"/>
    <property type="match status" value="1"/>
</dbReference>
<name>A0A199VZA0_ANACO</name>
<protein>
    <submittedName>
        <fullName evidence="8">Protein RRP6-like 2</fullName>
    </submittedName>
</protein>
<dbReference type="GO" id="GO:0003727">
    <property type="term" value="F:single-stranded RNA binding"/>
    <property type="evidence" value="ECO:0007669"/>
    <property type="project" value="TreeGrafter"/>
</dbReference>
<feature type="region of interest" description="Disordered" evidence="6">
    <location>
        <begin position="871"/>
        <end position="937"/>
    </location>
</feature>
<evidence type="ECO:0000256" key="3">
    <source>
        <dbReference type="ARBA" id="ARBA00022801"/>
    </source>
</evidence>
<dbReference type="InterPro" id="IPR044876">
    <property type="entry name" value="HRDC_dom_sf"/>
</dbReference>
<reference evidence="8 9" key="1">
    <citation type="journal article" date="2016" name="DNA Res.">
        <title>The draft genome of MD-2 pineapple using hybrid error correction of long reads.</title>
        <authorList>
            <person name="Redwan R.M."/>
            <person name="Saidin A."/>
            <person name="Kumar S.V."/>
        </authorList>
    </citation>
    <scope>NUCLEOTIDE SEQUENCE [LARGE SCALE GENOMIC DNA]</scope>
    <source>
        <strain evidence="9">cv. MD2</strain>
        <tissue evidence="8">Leaf</tissue>
    </source>
</reference>
<dbReference type="GO" id="GO:0080188">
    <property type="term" value="P:gene silencing by siRNA-directed DNA methylation"/>
    <property type="evidence" value="ECO:0007669"/>
    <property type="project" value="UniProtKB-ARBA"/>
</dbReference>
<proteinExistence type="predicted"/>
<dbReference type="InterPro" id="IPR036397">
    <property type="entry name" value="RNaseH_sf"/>
</dbReference>
<keyword evidence="4" id="KW-0269">Exonuclease</keyword>
<dbReference type="Pfam" id="PF01612">
    <property type="entry name" value="DNA_pol_A_exo1"/>
    <property type="match status" value="2"/>
</dbReference>
<feature type="region of interest" description="Disordered" evidence="6">
    <location>
        <begin position="734"/>
        <end position="825"/>
    </location>
</feature>
<feature type="compositionally biased region" description="Polar residues" evidence="6">
    <location>
        <begin position="741"/>
        <end position="762"/>
    </location>
</feature>
<dbReference type="GO" id="GO:0005730">
    <property type="term" value="C:nucleolus"/>
    <property type="evidence" value="ECO:0007669"/>
    <property type="project" value="TreeGrafter"/>
</dbReference>
<dbReference type="EMBL" id="LSRQ01000521">
    <property type="protein sequence ID" value="OAY82313.1"/>
    <property type="molecule type" value="Genomic_DNA"/>
</dbReference>
<feature type="compositionally biased region" description="Polar residues" evidence="6">
    <location>
        <begin position="595"/>
        <end position="614"/>
    </location>
</feature>
<feature type="domain" description="HRDC" evidence="7">
    <location>
        <begin position="484"/>
        <end position="564"/>
    </location>
</feature>
<dbReference type="InterPro" id="IPR012337">
    <property type="entry name" value="RNaseH-like_sf"/>
</dbReference>
<dbReference type="SUPFAM" id="SSF47819">
    <property type="entry name" value="HRDC-like"/>
    <property type="match status" value="1"/>
</dbReference>
<dbReference type="InterPro" id="IPR002121">
    <property type="entry name" value="HRDC_dom"/>
</dbReference>
<evidence type="ECO:0000313" key="8">
    <source>
        <dbReference type="EMBL" id="OAY82313.1"/>
    </source>
</evidence>
<dbReference type="PANTHER" id="PTHR12124:SF47">
    <property type="entry name" value="EXOSOME COMPONENT 10"/>
    <property type="match status" value="1"/>
</dbReference>
<dbReference type="SMART" id="SM00474">
    <property type="entry name" value="35EXOc"/>
    <property type="match status" value="1"/>
</dbReference>
<dbReference type="GO" id="GO:0071039">
    <property type="term" value="P:nuclear polyadenylation-dependent CUT catabolic process"/>
    <property type="evidence" value="ECO:0007669"/>
    <property type="project" value="TreeGrafter"/>
</dbReference>
<comment type="subcellular location">
    <subcellularLocation>
        <location evidence="1">Nucleus</location>
    </subcellularLocation>
</comment>
<dbReference type="GO" id="GO:0071040">
    <property type="term" value="P:nuclear polyadenylation-dependent antisense transcript catabolic process"/>
    <property type="evidence" value="ECO:0007669"/>
    <property type="project" value="TreeGrafter"/>
</dbReference>
<dbReference type="AlphaFoldDB" id="A0A199VZA0"/>
<dbReference type="FunFam" id="1.10.150.80:FF:000001">
    <property type="entry name" value="Putative exosome component 10"/>
    <property type="match status" value="1"/>
</dbReference>
<dbReference type="CDD" id="cd06147">
    <property type="entry name" value="Rrp6p_like_exo"/>
    <property type="match status" value="1"/>
</dbReference>
<accession>A0A199VZA0</accession>
<dbReference type="SMART" id="SM00341">
    <property type="entry name" value="HRDC"/>
    <property type="match status" value="1"/>
</dbReference>
<dbReference type="FunFam" id="3.30.420.10:FF:000065">
    <property type="entry name" value="Protein RRP6-like 2 isoform A"/>
    <property type="match status" value="1"/>
</dbReference>
<dbReference type="GO" id="GO:0000175">
    <property type="term" value="F:3'-5'-RNA exonuclease activity"/>
    <property type="evidence" value="ECO:0007669"/>
    <property type="project" value="InterPro"/>
</dbReference>
<dbReference type="SUPFAM" id="SSF53098">
    <property type="entry name" value="Ribonuclease H-like"/>
    <property type="match status" value="1"/>
</dbReference>
<dbReference type="Gene3D" id="3.30.420.10">
    <property type="entry name" value="Ribonuclease H-like superfamily/Ribonuclease H"/>
    <property type="match status" value="1"/>
</dbReference>
<comment type="caution">
    <text evidence="8">The sequence shown here is derived from an EMBL/GenBank/DDBJ whole genome shotgun (WGS) entry which is preliminary data.</text>
</comment>
<evidence type="ECO:0000313" key="9">
    <source>
        <dbReference type="Proteomes" id="UP000092600"/>
    </source>
</evidence>
<feature type="compositionally biased region" description="Basic and acidic residues" evidence="6">
    <location>
        <begin position="574"/>
        <end position="587"/>
    </location>
</feature>
<evidence type="ECO:0000256" key="1">
    <source>
        <dbReference type="ARBA" id="ARBA00004123"/>
    </source>
</evidence>
<evidence type="ECO:0000256" key="6">
    <source>
        <dbReference type="SAM" id="MobiDB-lite"/>
    </source>
</evidence>
<evidence type="ECO:0000256" key="5">
    <source>
        <dbReference type="ARBA" id="ARBA00023242"/>
    </source>
</evidence>
<organism evidence="8 9">
    <name type="scientific">Ananas comosus</name>
    <name type="common">Pineapple</name>
    <name type="synonym">Ananas ananas</name>
    <dbReference type="NCBI Taxonomy" id="4615"/>
    <lineage>
        <taxon>Eukaryota</taxon>
        <taxon>Viridiplantae</taxon>
        <taxon>Streptophyta</taxon>
        <taxon>Embryophyta</taxon>
        <taxon>Tracheophyta</taxon>
        <taxon>Spermatophyta</taxon>
        <taxon>Magnoliopsida</taxon>
        <taxon>Liliopsida</taxon>
        <taxon>Poales</taxon>
        <taxon>Bromeliaceae</taxon>
        <taxon>Bromelioideae</taxon>
        <taxon>Ananas</taxon>
    </lineage>
</organism>
<dbReference type="InterPro" id="IPR010997">
    <property type="entry name" value="HRDC-like_sf"/>
</dbReference>
<feature type="region of interest" description="Disordered" evidence="6">
    <location>
        <begin position="574"/>
        <end position="644"/>
    </location>
</feature>
<dbReference type="GO" id="GO:0000467">
    <property type="term" value="P:exonucleolytic trimming to generate mature 3'-end of 5.8S rRNA from tricistronic rRNA transcript (SSU-rRNA, 5.8S rRNA, LSU-rRNA)"/>
    <property type="evidence" value="ECO:0007669"/>
    <property type="project" value="InterPro"/>
</dbReference>
<evidence type="ECO:0000259" key="7">
    <source>
        <dbReference type="PROSITE" id="PS50967"/>
    </source>
</evidence>
<dbReference type="GO" id="GO:0000166">
    <property type="term" value="F:nucleotide binding"/>
    <property type="evidence" value="ECO:0007669"/>
    <property type="project" value="InterPro"/>
</dbReference>
<keyword evidence="5" id="KW-0539">Nucleus</keyword>
<dbReference type="Pfam" id="PF00570">
    <property type="entry name" value="HRDC"/>
    <property type="match status" value="1"/>
</dbReference>
<dbReference type="InterPro" id="IPR002562">
    <property type="entry name" value="3'-5'_exonuclease_dom"/>
</dbReference>
<feature type="region of interest" description="Disordered" evidence="6">
    <location>
        <begin position="684"/>
        <end position="715"/>
    </location>
</feature>
<sequence>MEPDSPPASESSLKHKADALSSAAAKLAGRSRGIPSDRDFHFYNNFAEFKAPLSEIIANSEASLRSVAASPLLWGSKKPPPFPDDLDEAFDWLVNLNDDFLERFGVSMDEFKSLREKEEESGVKIGGEDESGFQLVYGKKKRASMRENEKDEDFLSSNSSQGVKVAMRDKMTTTAARSKVPFHIPTIPRPQDEYHILVNNKNQPFEHVWLEKSEDGGQFIHPLEKLAVLDFVDRNIREVEPVKPLPLESTPFKLVEEVKALKDLASNLRGVSEFAVDLEHNHYRSFQGLTCLMQVSTRNEDFIIDTLKLRIHVGPYLREIFKDPSKRKAYHLCFLHYFCLFIFLVMHGADRDILWLQRDFGIYVCNMFDTGQASRLLQLERNSLEYLLHHFCGVNANKEYQNADWRLRPLPDEMIKYAREDTHYLLHIYDLMKIRLLSSSTNESDLLLEVYKRSNEICLQLYEKELLTDTSYLYIYGLQEAEFSAKQLAIVAGLCQWRDSVARAEDESTGYILPNKTLLEIARQMPLSSGKLLRLVRSKHPFVERYLSSVIGIIRSSIVNSAAFESIAEQLKKGRLEQSAPESKEAQGDVGGGANKSSTMQKAETASAPTTSTDRACPGDSELITSQQGEEKMKTISPSETGRSLMLSDHPVAMDVENVGNGNPLPTRKATVASVQILKKPTAFGSLLGNSSSGRKPDSSRGAANKHDESKNKVEKIKSSVILPFHYFSGTDNKLSDASRSEMNGPHQENLQQGNKDSTDSVNMEEVIPLDNETNNSGSSMGSPTTDDAAKHRPWFPPIQENSGNEGLQEETDSVEKPVSPSELASSFEKCFQLMKQRRSSQQNLSTSQEAQVTFQLKPFDYAAARKNIKFGNIGEYDGAKGDDDDDGVKASRDSAGDKRKGAPVGRGRGEEKGKSSQQPRRRQAFPLSGNRSTTYH</sequence>
<dbReference type="GO" id="GO:0071035">
    <property type="term" value="P:nuclear polyadenylation-dependent rRNA catabolic process"/>
    <property type="evidence" value="ECO:0007669"/>
    <property type="project" value="TreeGrafter"/>
</dbReference>
<dbReference type="Proteomes" id="UP000092600">
    <property type="component" value="Unassembled WGS sequence"/>
</dbReference>
<feature type="compositionally biased region" description="Polar residues" evidence="6">
    <location>
        <begin position="772"/>
        <end position="786"/>
    </location>
</feature>
<feature type="compositionally biased region" description="Basic and acidic residues" evidence="6">
    <location>
        <begin position="878"/>
        <end position="901"/>
    </location>
</feature>
<evidence type="ECO:0000256" key="2">
    <source>
        <dbReference type="ARBA" id="ARBA00022722"/>
    </source>
</evidence>
<keyword evidence="3" id="KW-0378">Hydrolase</keyword>
<dbReference type="GO" id="GO:0071036">
    <property type="term" value="P:nuclear polyadenylation-dependent snoRNA catabolic process"/>
    <property type="evidence" value="ECO:0007669"/>
    <property type="project" value="TreeGrafter"/>
</dbReference>
<dbReference type="GO" id="GO:0071038">
    <property type="term" value="P:TRAMP-dependent tRNA surveillance pathway"/>
    <property type="evidence" value="ECO:0007669"/>
    <property type="project" value="TreeGrafter"/>
</dbReference>
<dbReference type="InterPro" id="IPR045092">
    <property type="entry name" value="Rrp6-like"/>
</dbReference>
<keyword evidence="2" id="KW-0540">Nuclease</keyword>
<evidence type="ECO:0000256" key="4">
    <source>
        <dbReference type="ARBA" id="ARBA00022839"/>
    </source>
</evidence>
<dbReference type="STRING" id="4615.A0A199VZA0"/>
<dbReference type="PANTHER" id="PTHR12124">
    <property type="entry name" value="POLYMYOSITIS/SCLERODERMA AUTOANTIGEN-RELATED"/>
    <property type="match status" value="1"/>
</dbReference>
<dbReference type="GO" id="GO:0071037">
    <property type="term" value="P:nuclear polyadenylation-dependent snRNA catabolic process"/>
    <property type="evidence" value="ECO:0007669"/>
    <property type="project" value="TreeGrafter"/>
</dbReference>
<dbReference type="GO" id="GO:0071051">
    <property type="term" value="P:poly(A)-dependent snoRNA 3'-end processing"/>
    <property type="evidence" value="ECO:0007669"/>
    <property type="project" value="TreeGrafter"/>
</dbReference>